<sequence>MRRRVRKQTVIKVGIFVALVCVAFFAAPRLSYAASSLTGWAWSDNTGWISLNCLGLGTCGTVNYGLSVADNGTISGYAWSDNIGWISANSADLSGCPSGTCAATLSGTALTGWLKALAANGQGWDGWISLSGTSPYAYGPTFSGTIFSGYLWGSDVVGWIDFQYADNTPAPACTLTATPPSMIRDDPDGSTVTWTVSPGASTFNIPALGGPIVPPETNAIGVKVYPSQTTIYAGTVTDSFGQQNTCSATLTVGCNLTYTCTGAGNQTIHKLDTSCVESDITPSCNGVTNFCSPGSPACLDVPPIFNPTGTLTGHLQAIPSIVTKGDTTRLYWDVGNVSSCTVTDTDGHAPWTGIAAPAGGQQSWPIMQQTIFTLNCTPIGNATFVPESVPVNVVPIFEEPDRGL</sequence>
<dbReference type="AlphaFoldDB" id="A0A0G1ZVM2"/>
<organism evidence="1 2">
    <name type="scientific">Candidatus Kaiserbacteria bacterium GW2011_GWA2_52_12</name>
    <dbReference type="NCBI Taxonomy" id="1618671"/>
    <lineage>
        <taxon>Bacteria</taxon>
        <taxon>Candidatus Kaiseribacteriota</taxon>
    </lineage>
</organism>
<proteinExistence type="predicted"/>
<gene>
    <name evidence="1" type="ORF">UY67_C0019G0004</name>
</gene>
<name>A0A0G1ZVM2_9BACT</name>
<dbReference type="STRING" id="1618671.UY67_C0019G0004"/>
<evidence type="ECO:0000313" key="1">
    <source>
        <dbReference type="EMBL" id="KKW23659.1"/>
    </source>
</evidence>
<accession>A0A0G1ZVM2</accession>
<evidence type="ECO:0000313" key="2">
    <source>
        <dbReference type="Proteomes" id="UP000034273"/>
    </source>
</evidence>
<protein>
    <submittedName>
        <fullName evidence="1">Uncharacterized protein</fullName>
    </submittedName>
</protein>
<comment type="caution">
    <text evidence="1">The sequence shown here is derived from an EMBL/GenBank/DDBJ whole genome shotgun (WGS) entry which is preliminary data.</text>
</comment>
<reference evidence="1 2" key="1">
    <citation type="journal article" date="2015" name="Nature">
        <title>rRNA introns, odd ribosomes, and small enigmatic genomes across a large radiation of phyla.</title>
        <authorList>
            <person name="Brown C.T."/>
            <person name="Hug L.A."/>
            <person name="Thomas B.C."/>
            <person name="Sharon I."/>
            <person name="Castelle C.J."/>
            <person name="Singh A."/>
            <person name="Wilkins M.J."/>
            <person name="Williams K.H."/>
            <person name="Banfield J.F."/>
        </authorList>
    </citation>
    <scope>NUCLEOTIDE SEQUENCE [LARGE SCALE GENOMIC DNA]</scope>
</reference>
<dbReference type="Proteomes" id="UP000034273">
    <property type="component" value="Unassembled WGS sequence"/>
</dbReference>
<dbReference type="EMBL" id="LCQW01000019">
    <property type="protein sequence ID" value="KKW23659.1"/>
    <property type="molecule type" value="Genomic_DNA"/>
</dbReference>